<proteinExistence type="inferred from homology"/>
<protein>
    <recommendedName>
        <fullName evidence="7">Glucose-6-phosphate isomerase</fullName>
        <shortName evidence="7">GPI</shortName>
        <ecNumber evidence="7">5.3.1.9</ecNumber>
    </recommendedName>
    <alternativeName>
        <fullName evidence="7">Phosphoglucose isomerase</fullName>
        <shortName evidence="7">PGI</shortName>
    </alternativeName>
    <alternativeName>
        <fullName evidence="7">Phosphohexose isomerase</fullName>
        <shortName evidence="7">PHI</shortName>
    </alternativeName>
</protein>
<evidence type="ECO:0000256" key="8">
    <source>
        <dbReference type="RuleBase" id="RU000612"/>
    </source>
</evidence>
<dbReference type="InterPro" id="IPR035482">
    <property type="entry name" value="SIS_PGI_2"/>
</dbReference>
<dbReference type="PANTHER" id="PTHR11469:SF1">
    <property type="entry name" value="GLUCOSE-6-PHOSPHATE ISOMERASE"/>
    <property type="match status" value="1"/>
</dbReference>
<dbReference type="PANTHER" id="PTHR11469">
    <property type="entry name" value="GLUCOSE-6-PHOSPHATE ISOMERASE"/>
    <property type="match status" value="1"/>
</dbReference>
<evidence type="ECO:0000256" key="1">
    <source>
        <dbReference type="ARBA" id="ARBA00004926"/>
    </source>
</evidence>
<evidence type="ECO:0000313" key="10">
    <source>
        <dbReference type="Proteomes" id="UP001210231"/>
    </source>
</evidence>
<dbReference type="CDD" id="cd05016">
    <property type="entry name" value="SIS_PGI_2"/>
    <property type="match status" value="1"/>
</dbReference>
<dbReference type="EC" id="5.3.1.9" evidence="7"/>
<comment type="pathway">
    <text evidence="1 7 8">Carbohydrate degradation; glycolysis; D-glyceraldehyde 3-phosphate and glycerone phosphate from D-glucose: step 2/4.</text>
</comment>
<dbReference type="Proteomes" id="UP001210231">
    <property type="component" value="Unassembled WGS sequence"/>
</dbReference>
<name>A0ABT4UJR3_9BACT</name>
<dbReference type="GO" id="GO:0004347">
    <property type="term" value="F:glucose-6-phosphate isomerase activity"/>
    <property type="evidence" value="ECO:0007669"/>
    <property type="project" value="UniProtKB-EC"/>
</dbReference>
<dbReference type="Gene3D" id="1.10.1390.10">
    <property type="match status" value="1"/>
</dbReference>
<dbReference type="CDD" id="cd05015">
    <property type="entry name" value="SIS_PGI_1"/>
    <property type="match status" value="1"/>
</dbReference>
<dbReference type="Gene3D" id="3.40.50.10490">
    <property type="entry name" value="Glucose-6-phosphate isomerase like protein, domain 1"/>
    <property type="match status" value="2"/>
</dbReference>
<dbReference type="InterPro" id="IPR035476">
    <property type="entry name" value="SIS_PGI_1"/>
</dbReference>
<evidence type="ECO:0000256" key="7">
    <source>
        <dbReference type="HAMAP-Rule" id="MF_00473"/>
    </source>
</evidence>
<dbReference type="HAMAP" id="MF_00473">
    <property type="entry name" value="G6P_isomerase"/>
    <property type="match status" value="1"/>
</dbReference>
<reference evidence="9 10" key="1">
    <citation type="submission" date="2022-12" db="EMBL/GenBank/DDBJ databases">
        <title>Chitinophagaceae gen. sp. nov., a new member of the family Chitinophagaceae, isolated from soil in a chemical factory.</title>
        <authorList>
            <person name="Ke Z."/>
        </authorList>
    </citation>
    <scope>NUCLEOTIDE SEQUENCE [LARGE SCALE GENOMIC DNA]</scope>
    <source>
        <strain evidence="9 10">LY-5</strain>
    </source>
</reference>
<sequence>MLPNLNPQSNPAWQQLKKEFQSIQSTTIQDLFKADPSRFEKFSIIDNDILFDYSKNQVNNAVLQQLVELANQSQLPQAIEAMFTGEKINQTEGRSVLHTALRNFSGKPVLVDGADVMPQVNAVLAQMKTFCHKVHSGEWKGFSGKPIKYIVNIGIGGSDLGPVMVTEALKPYWVEGIETYFVSNVDGTHIAETLKKVKADETLFLIASKTFTTQETMTNAHSAREWFLQHTNDESHIALHFAALSTNADAVAAFGIDTANMFVFWDWVGGRYSLWSAIGLSIALTIGFDHFEELLKGAHHTDSHFRETPFGSNIPVIMALVGIWYTNFFGAASEAILPYDQYLHRFAAYFQQGNMESNGKSVDRNGNKVSYATGPVIWGEPGTNGQHAFYQLIHQGTQIIPADFIAPAISHNPLSDHHDKLLSNFFAQTEALMNGKTAEACIQEGVPEALVPFKVFEGNKPTNSILIKKLTPFTLGQLIAYYEHKIFVQGIIWNVYSFDQWGVELGKVLANKILPELKSPGKINSHDSSTNGLINTYKAWKAGS</sequence>
<comment type="similarity">
    <text evidence="2 7 8">Belongs to the GPI family.</text>
</comment>
<comment type="subcellular location">
    <subcellularLocation>
        <location evidence="7">Cytoplasm</location>
    </subcellularLocation>
</comment>
<comment type="caution">
    <text evidence="9">The sequence shown here is derived from an EMBL/GenBank/DDBJ whole genome shotgun (WGS) entry which is preliminary data.</text>
</comment>
<keyword evidence="7" id="KW-0963">Cytoplasm</keyword>
<evidence type="ECO:0000256" key="5">
    <source>
        <dbReference type="ARBA" id="ARBA00023235"/>
    </source>
</evidence>
<keyword evidence="4 7" id="KW-0324">Glycolysis</keyword>
<comment type="function">
    <text evidence="7">Catalyzes the reversible isomerization of glucose-6-phosphate to fructose-6-phosphate.</text>
</comment>
<keyword evidence="10" id="KW-1185">Reference proteome</keyword>
<comment type="pathway">
    <text evidence="7">Carbohydrate biosynthesis; gluconeogenesis.</text>
</comment>
<dbReference type="InterPro" id="IPR018189">
    <property type="entry name" value="Phosphoglucose_isomerase_CS"/>
</dbReference>
<evidence type="ECO:0000256" key="2">
    <source>
        <dbReference type="ARBA" id="ARBA00006604"/>
    </source>
</evidence>
<dbReference type="PRINTS" id="PR00662">
    <property type="entry name" value="G6PISOMERASE"/>
</dbReference>
<feature type="active site" evidence="7">
    <location>
        <position position="387"/>
    </location>
</feature>
<dbReference type="PROSITE" id="PS00174">
    <property type="entry name" value="P_GLUCOSE_ISOMERASE_2"/>
    <property type="match status" value="1"/>
</dbReference>
<dbReference type="RefSeq" id="WP_407031402.1">
    <property type="nucleotide sequence ID" value="NZ_JAQGEF010000009.1"/>
</dbReference>
<dbReference type="Pfam" id="PF00342">
    <property type="entry name" value="PGI"/>
    <property type="match status" value="1"/>
</dbReference>
<keyword evidence="5 7" id="KW-0413">Isomerase</keyword>
<dbReference type="PROSITE" id="PS00765">
    <property type="entry name" value="P_GLUCOSE_ISOMERASE_1"/>
    <property type="match status" value="1"/>
</dbReference>
<organism evidence="9 10">
    <name type="scientific">Polluticaenibacter yanchengensis</name>
    <dbReference type="NCBI Taxonomy" id="3014562"/>
    <lineage>
        <taxon>Bacteria</taxon>
        <taxon>Pseudomonadati</taxon>
        <taxon>Bacteroidota</taxon>
        <taxon>Chitinophagia</taxon>
        <taxon>Chitinophagales</taxon>
        <taxon>Chitinophagaceae</taxon>
        <taxon>Polluticaenibacter</taxon>
    </lineage>
</organism>
<evidence type="ECO:0000256" key="4">
    <source>
        <dbReference type="ARBA" id="ARBA00023152"/>
    </source>
</evidence>
<feature type="active site" evidence="7">
    <location>
        <position position="507"/>
    </location>
</feature>
<dbReference type="InterPro" id="IPR046348">
    <property type="entry name" value="SIS_dom_sf"/>
</dbReference>
<keyword evidence="3 7" id="KW-0312">Gluconeogenesis</keyword>
<accession>A0ABT4UJR3</accession>
<dbReference type="SUPFAM" id="SSF53697">
    <property type="entry name" value="SIS domain"/>
    <property type="match status" value="1"/>
</dbReference>
<evidence type="ECO:0000256" key="3">
    <source>
        <dbReference type="ARBA" id="ARBA00022432"/>
    </source>
</evidence>
<evidence type="ECO:0000256" key="6">
    <source>
        <dbReference type="ARBA" id="ARBA00029321"/>
    </source>
</evidence>
<evidence type="ECO:0000313" key="9">
    <source>
        <dbReference type="EMBL" id="MDA3615077.1"/>
    </source>
</evidence>
<dbReference type="InterPro" id="IPR001672">
    <property type="entry name" value="G6P_Isomerase"/>
</dbReference>
<dbReference type="PROSITE" id="PS51463">
    <property type="entry name" value="P_GLUCOSE_ISOMERASE_3"/>
    <property type="match status" value="1"/>
</dbReference>
<comment type="catalytic activity">
    <reaction evidence="6 7 8">
        <text>alpha-D-glucose 6-phosphate = beta-D-fructose 6-phosphate</text>
        <dbReference type="Rhea" id="RHEA:11816"/>
        <dbReference type="ChEBI" id="CHEBI:57634"/>
        <dbReference type="ChEBI" id="CHEBI:58225"/>
        <dbReference type="EC" id="5.3.1.9"/>
    </reaction>
</comment>
<dbReference type="NCBIfam" id="NF001211">
    <property type="entry name" value="PRK00179.1"/>
    <property type="match status" value="1"/>
</dbReference>
<dbReference type="EMBL" id="JAQGEF010000009">
    <property type="protein sequence ID" value="MDA3615077.1"/>
    <property type="molecule type" value="Genomic_DNA"/>
</dbReference>
<feature type="active site" description="Proton donor" evidence="7">
    <location>
        <position position="356"/>
    </location>
</feature>
<dbReference type="InterPro" id="IPR023096">
    <property type="entry name" value="G6P_Isomerase_C"/>
</dbReference>
<gene>
    <name evidence="7 9" type="primary">pgi</name>
    <name evidence="9" type="ORF">O3P16_09680</name>
</gene>